<dbReference type="Pfam" id="PF00672">
    <property type="entry name" value="HAMP"/>
    <property type="match status" value="1"/>
</dbReference>
<keyword evidence="8" id="KW-0067">ATP-binding</keyword>
<proteinExistence type="predicted"/>
<keyword evidence="7" id="KW-0418">Kinase</keyword>
<evidence type="ECO:0000256" key="5">
    <source>
        <dbReference type="ARBA" id="ARBA00022679"/>
    </source>
</evidence>
<organism evidence="13 14">
    <name type="scientific">Candidatus Niyogibacteria bacterium RIFCSPLOWO2_12_FULL_41_13</name>
    <dbReference type="NCBI Taxonomy" id="1801726"/>
    <lineage>
        <taxon>Bacteria</taxon>
        <taxon>Candidatus Niyogiibacteriota</taxon>
    </lineage>
</organism>
<comment type="subcellular location">
    <subcellularLocation>
        <location evidence="2">Membrane</location>
    </subcellularLocation>
</comment>
<evidence type="ECO:0000256" key="4">
    <source>
        <dbReference type="ARBA" id="ARBA00022553"/>
    </source>
</evidence>
<dbReference type="Pfam" id="PF02518">
    <property type="entry name" value="HATPase_c"/>
    <property type="match status" value="1"/>
</dbReference>
<dbReference type="PANTHER" id="PTHR42878">
    <property type="entry name" value="TWO-COMPONENT HISTIDINE KINASE"/>
    <property type="match status" value="1"/>
</dbReference>
<evidence type="ECO:0000256" key="10">
    <source>
        <dbReference type="SAM" id="Phobius"/>
    </source>
</evidence>
<dbReference type="InterPro" id="IPR004358">
    <property type="entry name" value="Sig_transdc_His_kin-like_C"/>
</dbReference>
<evidence type="ECO:0000256" key="1">
    <source>
        <dbReference type="ARBA" id="ARBA00000085"/>
    </source>
</evidence>
<dbReference type="SMART" id="SM00387">
    <property type="entry name" value="HATPase_c"/>
    <property type="match status" value="1"/>
</dbReference>
<dbReference type="CDD" id="cd18773">
    <property type="entry name" value="PDC1_HK_sensor"/>
    <property type="match status" value="1"/>
</dbReference>
<dbReference type="CDD" id="cd06225">
    <property type="entry name" value="HAMP"/>
    <property type="match status" value="1"/>
</dbReference>
<dbReference type="InterPro" id="IPR003594">
    <property type="entry name" value="HATPase_dom"/>
</dbReference>
<keyword evidence="10" id="KW-1133">Transmembrane helix</keyword>
<evidence type="ECO:0000313" key="13">
    <source>
        <dbReference type="EMBL" id="OGZ31365.1"/>
    </source>
</evidence>
<dbReference type="Gene3D" id="6.10.340.10">
    <property type="match status" value="1"/>
</dbReference>
<dbReference type="PROSITE" id="PS50885">
    <property type="entry name" value="HAMP"/>
    <property type="match status" value="1"/>
</dbReference>
<dbReference type="GO" id="GO:0030295">
    <property type="term" value="F:protein kinase activator activity"/>
    <property type="evidence" value="ECO:0007669"/>
    <property type="project" value="TreeGrafter"/>
</dbReference>
<reference evidence="13 14" key="1">
    <citation type="journal article" date="2016" name="Nat. Commun.">
        <title>Thousands of microbial genomes shed light on interconnected biogeochemical processes in an aquifer system.</title>
        <authorList>
            <person name="Anantharaman K."/>
            <person name="Brown C.T."/>
            <person name="Hug L.A."/>
            <person name="Sharon I."/>
            <person name="Castelle C.J."/>
            <person name="Probst A.J."/>
            <person name="Thomas B.C."/>
            <person name="Singh A."/>
            <person name="Wilkins M.J."/>
            <person name="Karaoz U."/>
            <person name="Brodie E.L."/>
            <person name="Williams K.H."/>
            <person name="Hubbard S.S."/>
            <person name="Banfield J.F."/>
        </authorList>
    </citation>
    <scope>NUCLEOTIDE SEQUENCE [LARGE SCALE GENOMIC DNA]</scope>
</reference>
<feature type="transmembrane region" description="Helical" evidence="10">
    <location>
        <begin position="312"/>
        <end position="331"/>
    </location>
</feature>
<evidence type="ECO:0000256" key="9">
    <source>
        <dbReference type="ARBA" id="ARBA00023012"/>
    </source>
</evidence>
<gene>
    <name evidence="13" type="ORF">A3H02_03210</name>
</gene>
<sequence length="622" mass="68974">MLKNLNIKTKITLGFLAVAVFSIGVISYFVYNAAKENLRAQIFDDLVLTANTMEGSLLNFIERGKGRAIDFSSDGYIRDASRDVISKKTTALSSGLNEHLRRNKMSLDKTIYGIMIIDLDGRVIASTLDSEVGGTGLASDANFLSAKKLEKGEASASDIFFSNYFGENKTPSFAIASPLMDKITQERIGVIMNFIKTDELNDILSGRQQIKLGARTSPIQKRKTIETYLVNKEKTMITESRFLQDAILKKTINAEPVKKCVEKQEDFVGIYPGYRGAPVVGASMCLPNGWTLLTEINENEVFEGLEKLKLNILLLALAVSFGVSILGYFLASGISNPIKELALIAKKIGEGDFSQRTVVKSKDEIGRLASSFNEMAEKLKEIDRVKSEFVSLASHQLRTPPSAIKWFTEMLLGEKAGKMDERQKSYLLEIARNNKRMIELINQLLNVSRVELGVFAIESEPTDISEVAEETIKELAPQIAKKELNVVKEYDKNMPLVNTDPALLRITFQNLLSNAAKYVPEKGTIWLAIKKEAGNFLIRVADNGYGIPKNQQSKIFTKLFRADNAVEIDPDGTGLGLYIVQSVVKEMGGAIRFESEENKGSAFYVTLPLKGLKKREGVKGLR</sequence>
<dbReference type="FunFam" id="3.30.565.10:FF:000006">
    <property type="entry name" value="Sensor histidine kinase WalK"/>
    <property type="match status" value="1"/>
</dbReference>
<dbReference type="SMART" id="SM00388">
    <property type="entry name" value="HisKA"/>
    <property type="match status" value="1"/>
</dbReference>
<keyword evidence="6" id="KW-0547">Nucleotide-binding</keyword>
<dbReference type="InterPro" id="IPR003661">
    <property type="entry name" value="HisK_dim/P_dom"/>
</dbReference>
<dbReference type="PRINTS" id="PR00344">
    <property type="entry name" value="BCTRLSENSOR"/>
</dbReference>
<dbReference type="CDD" id="cd00075">
    <property type="entry name" value="HATPase"/>
    <property type="match status" value="1"/>
</dbReference>
<evidence type="ECO:0000259" key="12">
    <source>
        <dbReference type="PROSITE" id="PS50885"/>
    </source>
</evidence>
<dbReference type="Pfam" id="PF00512">
    <property type="entry name" value="HisKA"/>
    <property type="match status" value="1"/>
</dbReference>
<dbReference type="CDD" id="cd00082">
    <property type="entry name" value="HisKA"/>
    <property type="match status" value="1"/>
</dbReference>
<feature type="domain" description="Histidine kinase" evidence="11">
    <location>
        <begin position="392"/>
        <end position="611"/>
    </location>
</feature>
<dbReference type="InterPro" id="IPR005467">
    <property type="entry name" value="His_kinase_dom"/>
</dbReference>
<dbReference type="Gene3D" id="3.30.450.20">
    <property type="entry name" value="PAS domain"/>
    <property type="match status" value="1"/>
</dbReference>
<dbReference type="SUPFAM" id="SSF55874">
    <property type="entry name" value="ATPase domain of HSP90 chaperone/DNA topoisomerase II/histidine kinase"/>
    <property type="match status" value="1"/>
</dbReference>
<evidence type="ECO:0000256" key="8">
    <source>
        <dbReference type="ARBA" id="ARBA00022840"/>
    </source>
</evidence>
<keyword evidence="4" id="KW-0597">Phosphoprotein</keyword>
<evidence type="ECO:0000256" key="6">
    <source>
        <dbReference type="ARBA" id="ARBA00022741"/>
    </source>
</evidence>
<feature type="domain" description="HAMP" evidence="12">
    <location>
        <begin position="332"/>
        <end position="384"/>
    </location>
</feature>
<evidence type="ECO:0000313" key="14">
    <source>
        <dbReference type="Proteomes" id="UP000176787"/>
    </source>
</evidence>
<dbReference type="EC" id="2.7.13.3" evidence="3"/>
<dbReference type="InterPro" id="IPR036097">
    <property type="entry name" value="HisK_dim/P_sf"/>
</dbReference>
<dbReference type="PROSITE" id="PS50109">
    <property type="entry name" value="HIS_KIN"/>
    <property type="match status" value="1"/>
</dbReference>
<dbReference type="GO" id="GO:0000156">
    <property type="term" value="F:phosphorelay response regulator activity"/>
    <property type="evidence" value="ECO:0007669"/>
    <property type="project" value="TreeGrafter"/>
</dbReference>
<keyword evidence="5" id="KW-0808">Transferase</keyword>
<evidence type="ECO:0000256" key="7">
    <source>
        <dbReference type="ARBA" id="ARBA00022777"/>
    </source>
</evidence>
<dbReference type="GO" id="GO:0000155">
    <property type="term" value="F:phosphorelay sensor kinase activity"/>
    <property type="evidence" value="ECO:0007669"/>
    <property type="project" value="InterPro"/>
</dbReference>
<dbReference type="EMBL" id="MHMS01000026">
    <property type="protein sequence ID" value="OGZ31365.1"/>
    <property type="molecule type" value="Genomic_DNA"/>
</dbReference>
<keyword evidence="10" id="KW-0472">Membrane</keyword>
<dbReference type="InterPro" id="IPR036890">
    <property type="entry name" value="HATPase_C_sf"/>
</dbReference>
<evidence type="ECO:0000259" key="11">
    <source>
        <dbReference type="PROSITE" id="PS50109"/>
    </source>
</evidence>
<dbReference type="STRING" id="1801726.A3H02_03210"/>
<dbReference type="SUPFAM" id="SSF47384">
    <property type="entry name" value="Homodimeric domain of signal transducing histidine kinase"/>
    <property type="match status" value="1"/>
</dbReference>
<evidence type="ECO:0000256" key="3">
    <source>
        <dbReference type="ARBA" id="ARBA00012438"/>
    </source>
</evidence>
<dbReference type="InterPro" id="IPR003660">
    <property type="entry name" value="HAMP_dom"/>
</dbReference>
<comment type="caution">
    <text evidence="13">The sequence shown here is derived from an EMBL/GenBank/DDBJ whole genome shotgun (WGS) entry which is preliminary data.</text>
</comment>
<protein>
    <recommendedName>
        <fullName evidence="3">histidine kinase</fullName>
        <ecNumber evidence="3">2.7.13.3</ecNumber>
    </recommendedName>
</protein>
<dbReference type="Gene3D" id="1.10.287.130">
    <property type="match status" value="1"/>
</dbReference>
<dbReference type="GO" id="GO:0016020">
    <property type="term" value="C:membrane"/>
    <property type="evidence" value="ECO:0007669"/>
    <property type="project" value="UniProtKB-SubCell"/>
</dbReference>
<keyword evidence="9" id="KW-0902">Two-component regulatory system</keyword>
<dbReference type="SUPFAM" id="SSF158472">
    <property type="entry name" value="HAMP domain-like"/>
    <property type="match status" value="1"/>
</dbReference>
<dbReference type="Proteomes" id="UP000176787">
    <property type="component" value="Unassembled WGS sequence"/>
</dbReference>
<dbReference type="AlphaFoldDB" id="A0A1G2EZZ5"/>
<dbReference type="InterPro" id="IPR050351">
    <property type="entry name" value="BphY/WalK/GraS-like"/>
</dbReference>
<feature type="transmembrane region" description="Helical" evidence="10">
    <location>
        <begin position="12"/>
        <end position="31"/>
    </location>
</feature>
<keyword evidence="10" id="KW-0812">Transmembrane</keyword>
<dbReference type="Gene3D" id="3.30.565.10">
    <property type="entry name" value="Histidine kinase-like ATPase, C-terminal domain"/>
    <property type="match status" value="1"/>
</dbReference>
<dbReference type="SMART" id="SM00304">
    <property type="entry name" value="HAMP"/>
    <property type="match status" value="1"/>
</dbReference>
<evidence type="ECO:0000256" key="2">
    <source>
        <dbReference type="ARBA" id="ARBA00004370"/>
    </source>
</evidence>
<dbReference type="GO" id="GO:0007234">
    <property type="term" value="P:osmosensory signaling via phosphorelay pathway"/>
    <property type="evidence" value="ECO:0007669"/>
    <property type="project" value="TreeGrafter"/>
</dbReference>
<name>A0A1G2EZZ5_9BACT</name>
<accession>A0A1G2EZZ5</accession>
<comment type="catalytic activity">
    <reaction evidence="1">
        <text>ATP + protein L-histidine = ADP + protein N-phospho-L-histidine.</text>
        <dbReference type="EC" id="2.7.13.3"/>
    </reaction>
</comment>
<dbReference type="PANTHER" id="PTHR42878:SF7">
    <property type="entry name" value="SENSOR HISTIDINE KINASE GLRK"/>
    <property type="match status" value="1"/>
</dbReference>